<dbReference type="Gene3D" id="3.40.710.10">
    <property type="entry name" value="DD-peptidase/beta-lactamase superfamily"/>
    <property type="match status" value="1"/>
</dbReference>
<dbReference type="PANTHER" id="PTHR22935:SF95">
    <property type="entry name" value="BETA-LACTAMASE-LIKE 1-RELATED"/>
    <property type="match status" value="1"/>
</dbReference>
<dbReference type="STRING" id="97972.A0A2V1DLM5"/>
<dbReference type="InterPro" id="IPR012338">
    <property type="entry name" value="Beta-lactam/transpept-like"/>
</dbReference>
<protein>
    <submittedName>
        <fullName evidence="5">Beta-lactamase family protein</fullName>
    </submittedName>
</protein>
<evidence type="ECO:0000259" key="3">
    <source>
        <dbReference type="Pfam" id="PF00144"/>
    </source>
</evidence>
<sequence>MLFWIKFVFVATASAKCFNPSIAHPLPDYDPSHPVLRDAFAHIEALLEITIGGDPTWDSSSFSVAITSSKETLWEHHHKAQKRNVTRPDIPQVNGDALYRIASITKVFTVLAILQQQEAGNLRLDESVATYLPELKENQNGTINWAGITLRSLASQLSGIPREFAQDDLLNSQMDSTWKPEDLGLPPISRDGLLECDEYSQDFKIPCTDDDLIDTIKNYDPIFQPNQQSTYSNIAFELLGLVIEKVSNKTYEAYIDDAIFKPLGMSKSTLSKPQDSAGVIPIGENFWDVDLGIQKPTGGIYTSTTDLSIFLRYVLLHHNTITSSLNWMNVVSSSFNLNSFYGMPWEIFQTDRILSDSQRTVRFVTKGGGLPGYYSQILLLPEYDLGITILVAGTPPGLLLKLIEIITVHMTQAAERYAILELEQLYAGKFISPDPALNSSLTLAANHRGLFIDSFISNGTDVLYALRQPARTGGAKTPFQLIPTLQYRDQKHKKGAQWRFIPVPEQPAEDRKVWDDFCVTDVDNHMYGGRTFNEVIMWRGEGGGAFNDIELPAYRINLTRIITRSEPQTNKVENLEL</sequence>
<evidence type="ECO:0000313" key="5">
    <source>
        <dbReference type="EMBL" id="PVH98034.1"/>
    </source>
</evidence>
<reference evidence="5 6" key="1">
    <citation type="journal article" date="2018" name="Sci. Rep.">
        <title>Comparative genomics provides insights into the lifestyle and reveals functional heterogeneity of dark septate endophytic fungi.</title>
        <authorList>
            <person name="Knapp D.G."/>
            <person name="Nemeth J.B."/>
            <person name="Barry K."/>
            <person name="Hainaut M."/>
            <person name="Henrissat B."/>
            <person name="Johnson J."/>
            <person name="Kuo A."/>
            <person name="Lim J.H.P."/>
            <person name="Lipzen A."/>
            <person name="Nolan M."/>
            <person name="Ohm R.A."/>
            <person name="Tamas L."/>
            <person name="Grigoriev I.V."/>
            <person name="Spatafora J.W."/>
            <person name="Nagy L.G."/>
            <person name="Kovacs G.M."/>
        </authorList>
    </citation>
    <scope>NUCLEOTIDE SEQUENCE [LARGE SCALE GENOMIC DNA]</scope>
    <source>
        <strain evidence="5 6">DSE2036</strain>
    </source>
</reference>
<dbReference type="Pfam" id="PF00144">
    <property type="entry name" value="Beta-lactamase"/>
    <property type="match status" value="1"/>
</dbReference>
<name>A0A2V1DLM5_9PLEO</name>
<dbReference type="InterPro" id="IPR001466">
    <property type="entry name" value="Beta-lactam-related"/>
</dbReference>
<gene>
    <name evidence="5" type="ORF">DM02DRAFT_60620</name>
</gene>
<keyword evidence="6" id="KW-1185">Reference proteome</keyword>
<proteinExistence type="inferred from homology"/>
<evidence type="ECO:0000256" key="2">
    <source>
        <dbReference type="SAM" id="SignalP"/>
    </source>
</evidence>
<dbReference type="InterPro" id="IPR058664">
    <property type="entry name" value="ARB_00930-like_C"/>
</dbReference>
<comment type="similarity">
    <text evidence="1">Belongs to the beta-lactamase family.</text>
</comment>
<dbReference type="Pfam" id="PF26335">
    <property type="entry name" value="ARB_00930_C"/>
    <property type="match status" value="1"/>
</dbReference>
<dbReference type="OrthoDB" id="5946976at2759"/>
<evidence type="ECO:0000259" key="4">
    <source>
        <dbReference type="Pfam" id="PF26335"/>
    </source>
</evidence>
<dbReference type="Proteomes" id="UP000244855">
    <property type="component" value="Unassembled WGS sequence"/>
</dbReference>
<accession>A0A2V1DLM5</accession>
<dbReference type="PANTHER" id="PTHR22935">
    <property type="entry name" value="PENICILLIN-BINDING PROTEIN"/>
    <property type="match status" value="1"/>
</dbReference>
<feature type="signal peptide" evidence="2">
    <location>
        <begin position="1"/>
        <end position="15"/>
    </location>
</feature>
<evidence type="ECO:0000313" key="6">
    <source>
        <dbReference type="Proteomes" id="UP000244855"/>
    </source>
</evidence>
<keyword evidence="2" id="KW-0732">Signal</keyword>
<organism evidence="5 6">
    <name type="scientific">Periconia macrospinosa</name>
    <dbReference type="NCBI Taxonomy" id="97972"/>
    <lineage>
        <taxon>Eukaryota</taxon>
        <taxon>Fungi</taxon>
        <taxon>Dikarya</taxon>
        <taxon>Ascomycota</taxon>
        <taxon>Pezizomycotina</taxon>
        <taxon>Dothideomycetes</taxon>
        <taxon>Pleosporomycetidae</taxon>
        <taxon>Pleosporales</taxon>
        <taxon>Massarineae</taxon>
        <taxon>Periconiaceae</taxon>
        <taxon>Periconia</taxon>
    </lineage>
</organism>
<feature type="domain" description="Beta-lactamase-related" evidence="3">
    <location>
        <begin position="61"/>
        <end position="396"/>
    </location>
</feature>
<dbReference type="EMBL" id="KZ805422">
    <property type="protein sequence ID" value="PVH98034.1"/>
    <property type="molecule type" value="Genomic_DNA"/>
</dbReference>
<feature type="domain" description="Beta-lactamase-like ARB-00930-like C-terminal" evidence="4">
    <location>
        <begin position="421"/>
        <end position="560"/>
    </location>
</feature>
<feature type="chain" id="PRO_5016141338" evidence="2">
    <location>
        <begin position="16"/>
        <end position="577"/>
    </location>
</feature>
<dbReference type="InterPro" id="IPR051478">
    <property type="entry name" value="Beta-lactamase-like_AB/R"/>
</dbReference>
<dbReference type="SUPFAM" id="SSF56601">
    <property type="entry name" value="beta-lactamase/transpeptidase-like"/>
    <property type="match status" value="1"/>
</dbReference>
<evidence type="ECO:0000256" key="1">
    <source>
        <dbReference type="ARBA" id="ARBA00038473"/>
    </source>
</evidence>
<dbReference type="AlphaFoldDB" id="A0A2V1DLM5"/>